<dbReference type="InterPro" id="IPR001810">
    <property type="entry name" value="F-box_dom"/>
</dbReference>
<evidence type="ECO:0000259" key="2">
    <source>
        <dbReference type="PROSITE" id="PS50181"/>
    </source>
</evidence>
<reference evidence="3" key="2">
    <citation type="submission" date="2021-08" db="EMBL/GenBank/DDBJ databases">
        <authorList>
            <person name="Gostincar C."/>
            <person name="Sun X."/>
            <person name="Song Z."/>
            <person name="Gunde-Cimerman N."/>
        </authorList>
    </citation>
    <scope>NUCLEOTIDE SEQUENCE</scope>
    <source>
        <strain evidence="3">EXF-9911</strain>
    </source>
</reference>
<dbReference type="OrthoDB" id="3915194at2759"/>
<feature type="compositionally biased region" description="Acidic residues" evidence="1">
    <location>
        <begin position="484"/>
        <end position="495"/>
    </location>
</feature>
<protein>
    <recommendedName>
        <fullName evidence="2">F-box domain-containing protein</fullName>
    </recommendedName>
</protein>
<dbReference type="EMBL" id="JAHFXF010000882">
    <property type="protein sequence ID" value="KAG9681410.1"/>
    <property type="molecule type" value="Genomic_DNA"/>
</dbReference>
<feature type="non-terminal residue" evidence="3">
    <location>
        <position position="1"/>
    </location>
</feature>
<comment type="caution">
    <text evidence="3">The sequence shown here is derived from an EMBL/GenBank/DDBJ whole genome shotgun (WGS) entry which is preliminary data.</text>
</comment>
<dbReference type="PROSITE" id="PS50181">
    <property type="entry name" value="FBOX"/>
    <property type="match status" value="1"/>
</dbReference>
<name>A0A9P8E724_AURME</name>
<accession>A0A9P8E724</accession>
<gene>
    <name evidence="3" type="ORF">KCU76_g14523</name>
</gene>
<sequence length="523" mass="58856">MEPYKDDRDRSLPGMPTEILSLIVNLVDSQSLKTLRLTNKRLCAISSGPFAKRHFSERKHVASTYSMEALVQITAHPFFGKFVKTVVISGSRPEVRENPSLKGVPRSCVQCPGHILLCKNPAPHHLAMSFKQLRVKLEETFSNIRHHSLSVSIGVCDTAFKCYGSTYYHADCYMMSDQRNHPSTYNSGRDECNQFTKTFKETFRAAQKSGCIIGGIKLDIFSICMPYTDNTNHGTEIHNLLHHVLGCLPGALSFELSLEMGNSSRPRYYLRYDRDTGELDLAGFKLDSATYQDDLGPDVESLLSRLSACSLTHVKLKDCLFEKPDLSWFYSQTLRRLTLHNVSFYTGYFDTNLWSTILDRLARRTNLRHLEMSQCRYLFAEGQNLVNDFGGFIAWFQLPSGFYELKGQLAWDFEFILAPSGDTNEAIILTNQTSISGQLKALSDEVAQMETDKIAEIERIGYVRTDIVGISKDSPPEDYIISGENEDTSMEDGGGDETSGGTVEREESDDESECEIIVESATI</sequence>
<dbReference type="Proteomes" id="UP000779574">
    <property type="component" value="Unassembled WGS sequence"/>
</dbReference>
<feature type="domain" description="F-box" evidence="2">
    <location>
        <begin position="9"/>
        <end position="58"/>
    </location>
</feature>
<evidence type="ECO:0000313" key="4">
    <source>
        <dbReference type="Proteomes" id="UP000779574"/>
    </source>
</evidence>
<evidence type="ECO:0000313" key="3">
    <source>
        <dbReference type="EMBL" id="KAG9681410.1"/>
    </source>
</evidence>
<dbReference type="AlphaFoldDB" id="A0A9P8E724"/>
<organism evidence="3 4">
    <name type="scientific">Aureobasidium melanogenum</name>
    <name type="common">Aureobasidium pullulans var. melanogenum</name>
    <dbReference type="NCBI Taxonomy" id="46634"/>
    <lineage>
        <taxon>Eukaryota</taxon>
        <taxon>Fungi</taxon>
        <taxon>Dikarya</taxon>
        <taxon>Ascomycota</taxon>
        <taxon>Pezizomycotina</taxon>
        <taxon>Dothideomycetes</taxon>
        <taxon>Dothideomycetidae</taxon>
        <taxon>Dothideales</taxon>
        <taxon>Saccotheciaceae</taxon>
        <taxon>Aureobasidium</taxon>
    </lineage>
</organism>
<evidence type="ECO:0000256" key="1">
    <source>
        <dbReference type="SAM" id="MobiDB-lite"/>
    </source>
</evidence>
<feature type="region of interest" description="Disordered" evidence="1">
    <location>
        <begin position="474"/>
        <end position="523"/>
    </location>
</feature>
<feature type="compositionally biased region" description="Acidic residues" evidence="1">
    <location>
        <begin position="506"/>
        <end position="516"/>
    </location>
</feature>
<reference evidence="3" key="1">
    <citation type="journal article" date="2021" name="J Fungi (Basel)">
        <title>Virulence traits and population genomics of the black yeast Aureobasidium melanogenum.</title>
        <authorList>
            <person name="Cernosa A."/>
            <person name="Sun X."/>
            <person name="Gostincar C."/>
            <person name="Fang C."/>
            <person name="Gunde-Cimerman N."/>
            <person name="Song Z."/>
        </authorList>
    </citation>
    <scope>NUCLEOTIDE SEQUENCE</scope>
    <source>
        <strain evidence="3">EXF-9911</strain>
    </source>
</reference>
<proteinExistence type="predicted"/>